<dbReference type="Proteomes" id="UP000184485">
    <property type="component" value="Unassembled WGS sequence"/>
</dbReference>
<proteinExistence type="predicted"/>
<feature type="compositionally biased region" description="Polar residues" evidence="1">
    <location>
        <begin position="1"/>
        <end position="10"/>
    </location>
</feature>
<organism evidence="2 3">
    <name type="scientific">Kaistia soli DSM 19436</name>
    <dbReference type="NCBI Taxonomy" id="1122133"/>
    <lineage>
        <taxon>Bacteria</taxon>
        <taxon>Pseudomonadati</taxon>
        <taxon>Pseudomonadota</taxon>
        <taxon>Alphaproteobacteria</taxon>
        <taxon>Hyphomicrobiales</taxon>
        <taxon>Kaistiaceae</taxon>
        <taxon>Kaistia</taxon>
    </lineage>
</organism>
<evidence type="ECO:0008006" key="4">
    <source>
        <dbReference type="Google" id="ProtNLM"/>
    </source>
</evidence>
<dbReference type="Pfam" id="PF10691">
    <property type="entry name" value="DUF2497"/>
    <property type="match status" value="1"/>
</dbReference>
<sequence length="220" mass="23756">MMAKVSQAQEPSMEEILASIRRIISDDGEDAPTAATGASSISTEAIDALFGARTTGEEVQPVPSFLRQDAPTPIAAEPVRKAEPRPAPEPRLQAEPRPRAEQPRVEPVFQRPPLFTPATTAKPEPAPLRPTPEVKRPAAAALPVEEVNTGRQLLSPAADAAVTASFGDLATTLLSGNARTIEDLVKDMLRPMLKAWLDTNLPPLVERLVRDEIERVSRGR</sequence>
<reference evidence="2 3" key="1">
    <citation type="submission" date="2016-11" db="EMBL/GenBank/DDBJ databases">
        <authorList>
            <person name="Jaros S."/>
            <person name="Januszkiewicz K."/>
            <person name="Wedrychowicz H."/>
        </authorList>
    </citation>
    <scope>NUCLEOTIDE SEQUENCE [LARGE SCALE GENOMIC DNA]</scope>
    <source>
        <strain evidence="2 3">DSM 19436</strain>
    </source>
</reference>
<feature type="region of interest" description="Disordered" evidence="1">
    <location>
        <begin position="1"/>
        <end position="136"/>
    </location>
</feature>
<evidence type="ECO:0000313" key="3">
    <source>
        <dbReference type="Proteomes" id="UP000184485"/>
    </source>
</evidence>
<feature type="compositionally biased region" description="Basic and acidic residues" evidence="1">
    <location>
        <begin position="78"/>
        <end position="104"/>
    </location>
</feature>
<dbReference type="STRING" id="1122133.SAMN02745157_3418"/>
<protein>
    <recommendedName>
        <fullName evidence="4">Cell pole-organizing protein PopZ</fullName>
    </recommendedName>
</protein>
<dbReference type="AlphaFoldDB" id="A0A1M5GIX7"/>
<keyword evidence="3" id="KW-1185">Reference proteome</keyword>
<name>A0A1M5GIX7_9HYPH</name>
<dbReference type="InterPro" id="IPR019632">
    <property type="entry name" value="DUF2497"/>
</dbReference>
<accession>A0A1M5GIX7</accession>
<gene>
    <name evidence="2" type="ORF">SAMN02745157_3418</name>
</gene>
<evidence type="ECO:0000313" key="2">
    <source>
        <dbReference type="EMBL" id="SHG03472.1"/>
    </source>
</evidence>
<dbReference type="EMBL" id="FQUP01000003">
    <property type="protein sequence ID" value="SHG03472.1"/>
    <property type="molecule type" value="Genomic_DNA"/>
</dbReference>
<evidence type="ECO:0000256" key="1">
    <source>
        <dbReference type="SAM" id="MobiDB-lite"/>
    </source>
</evidence>